<accession>A0AA44DGP9</accession>
<evidence type="ECO:0000313" key="2">
    <source>
        <dbReference type="EMBL" id="NKY16128.1"/>
    </source>
</evidence>
<feature type="compositionally biased region" description="Acidic residues" evidence="1">
    <location>
        <begin position="29"/>
        <end position="38"/>
    </location>
</feature>
<feature type="region of interest" description="Disordered" evidence="1">
    <location>
        <begin position="187"/>
        <end position="212"/>
    </location>
</feature>
<feature type="compositionally biased region" description="Basic and acidic residues" evidence="1">
    <location>
        <begin position="125"/>
        <end position="135"/>
    </location>
</feature>
<protein>
    <submittedName>
        <fullName evidence="2">Uncharacterized protein</fullName>
    </submittedName>
</protein>
<dbReference type="AlphaFoldDB" id="A0AA44DGP9"/>
<reference evidence="2 3" key="1">
    <citation type="submission" date="2020-04" db="EMBL/GenBank/DDBJ databases">
        <title>MicrobeNet Type strains.</title>
        <authorList>
            <person name="Nicholson A.C."/>
        </authorList>
    </citation>
    <scope>NUCLEOTIDE SEQUENCE [LARGE SCALE GENOMIC DNA]</scope>
    <source>
        <strain evidence="2 3">DSM 40738</strain>
    </source>
</reference>
<name>A0AA44DGP9_STRE0</name>
<organism evidence="2 3">
    <name type="scientific">Streptomyces somaliensis (strain ATCC 33201 / DSM 40738 / JCM 12659 / KCTC 9044 / NCTC 11332 / NRRL B-12077 / IP 733)</name>
    <dbReference type="NCBI Taxonomy" id="1134445"/>
    <lineage>
        <taxon>Bacteria</taxon>
        <taxon>Bacillati</taxon>
        <taxon>Actinomycetota</taxon>
        <taxon>Actinomycetes</taxon>
        <taxon>Kitasatosporales</taxon>
        <taxon>Streptomycetaceae</taxon>
        <taxon>Streptomyces</taxon>
    </lineage>
</organism>
<comment type="caution">
    <text evidence="2">The sequence shown here is derived from an EMBL/GenBank/DDBJ whole genome shotgun (WGS) entry which is preliminary data.</text>
</comment>
<gene>
    <name evidence="2" type="ORF">HGA06_18920</name>
</gene>
<feature type="region of interest" description="Disordered" evidence="1">
    <location>
        <begin position="116"/>
        <end position="137"/>
    </location>
</feature>
<feature type="region of interest" description="Disordered" evidence="1">
    <location>
        <begin position="1"/>
        <end position="64"/>
    </location>
</feature>
<feature type="compositionally biased region" description="Basic and acidic residues" evidence="1">
    <location>
        <begin position="187"/>
        <end position="203"/>
    </location>
</feature>
<keyword evidence="3" id="KW-1185">Reference proteome</keyword>
<dbReference type="EMBL" id="JAAXOU010000285">
    <property type="protein sequence ID" value="NKY16128.1"/>
    <property type="molecule type" value="Genomic_DNA"/>
</dbReference>
<evidence type="ECO:0000313" key="3">
    <source>
        <dbReference type="Proteomes" id="UP000570003"/>
    </source>
</evidence>
<proteinExistence type="predicted"/>
<feature type="non-terminal residue" evidence="2">
    <location>
        <position position="1"/>
    </location>
</feature>
<sequence length="252" mass="26753">PHGTPAHPRDAAAGTPGLIGPAYEAVPDPSDDPYDGFDDGWPPSGAAEDPPWLERERGDGGPDLVDTLVADLASGTRRVLAPCWARIERDPARAGRIPLDAPMRDLLDEVRGRLLRDAATSPPPHDPHPGRRPDATRMTGVAPDRVAGLLAPDGDTEPTVPLCGPQHRRLLSADPLAVRRVRFAPEAFRRGTAEPDGRTRPDGPHPAPPAYAEDVVWTPAGRHAGVLGLVPLRGDAVRTVREEATGEDGDPS</sequence>
<evidence type="ECO:0000256" key="1">
    <source>
        <dbReference type="SAM" id="MobiDB-lite"/>
    </source>
</evidence>
<dbReference type="Proteomes" id="UP000570003">
    <property type="component" value="Unassembled WGS sequence"/>
</dbReference>